<evidence type="ECO:0000313" key="3">
    <source>
        <dbReference type="Proteomes" id="UP000199365"/>
    </source>
</evidence>
<sequence length="158" mass="15863">MFVELEALLKSCGGLKLAMKMKGDAMAVVVMPEGEAKDTALRQPLVMTATAAELDAGFAEHLATYTGAHASLAEQVAATTAILGEAQKAQVTKATKALSGKAGRSSPAAAKASPDEDAEDDDNESSESDAPAAANEGKGDAPAPAEPASSGTDLASLF</sequence>
<keyword evidence="3" id="KW-1185">Reference proteome</keyword>
<name>A0A1H1KM49_9BURK</name>
<gene>
    <name evidence="2" type="ORF">SAMN05445850_8466</name>
</gene>
<accession>A0A1H1KM49</accession>
<organism evidence="2 3">
    <name type="scientific">Paraburkholderia tuberum</name>
    <dbReference type="NCBI Taxonomy" id="157910"/>
    <lineage>
        <taxon>Bacteria</taxon>
        <taxon>Pseudomonadati</taxon>
        <taxon>Pseudomonadota</taxon>
        <taxon>Betaproteobacteria</taxon>
        <taxon>Burkholderiales</taxon>
        <taxon>Burkholderiaceae</taxon>
        <taxon>Paraburkholderia</taxon>
    </lineage>
</organism>
<protein>
    <submittedName>
        <fullName evidence="2">PRTRC system protein E</fullName>
    </submittedName>
</protein>
<dbReference type="AlphaFoldDB" id="A0A1H1KM49"/>
<proteinExistence type="predicted"/>
<feature type="compositionally biased region" description="Acidic residues" evidence="1">
    <location>
        <begin position="115"/>
        <end position="127"/>
    </location>
</feature>
<feature type="region of interest" description="Disordered" evidence="1">
    <location>
        <begin position="93"/>
        <end position="158"/>
    </location>
</feature>
<evidence type="ECO:0000256" key="1">
    <source>
        <dbReference type="SAM" id="MobiDB-lite"/>
    </source>
</evidence>
<dbReference type="Proteomes" id="UP000199365">
    <property type="component" value="Unassembled WGS sequence"/>
</dbReference>
<dbReference type="NCBIfam" id="TIGR03741">
    <property type="entry name" value="PRTRC_E"/>
    <property type="match status" value="1"/>
</dbReference>
<evidence type="ECO:0000313" key="2">
    <source>
        <dbReference type="EMBL" id="SDR62845.1"/>
    </source>
</evidence>
<dbReference type="InterPro" id="IPR022273">
    <property type="entry name" value="PRTRC_protein-E"/>
</dbReference>
<reference evidence="3" key="1">
    <citation type="submission" date="2016-10" db="EMBL/GenBank/DDBJ databases">
        <authorList>
            <person name="Varghese N."/>
            <person name="Submissions S."/>
        </authorList>
    </citation>
    <scope>NUCLEOTIDE SEQUENCE [LARGE SCALE GENOMIC DNA]</scope>
    <source>
        <strain evidence="3">DUS833</strain>
    </source>
</reference>
<feature type="compositionally biased region" description="Polar residues" evidence="1">
    <location>
        <begin position="149"/>
        <end position="158"/>
    </location>
</feature>
<dbReference type="EMBL" id="FNKX01000005">
    <property type="protein sequence ID" value="SDR62845.1"/>
    <property type="molecule type" value="Genomic_DNA"/>
</dbReference>
<dbReference type="RefSeq" id="WP_090812816.1">
    <property type="nucleotide sequence ID" value="NZ_FNKX01000005.1"/>
</dbReference>
<dbReference type="STRING" id="157910.SAMN05445850_8466"/>